<evidence type="ECO:0000256" key="2">
    <source>
        <dbReference type="SAM" id="MobiDB-lite"/>
    </source>
</evidence>
<dbReference type="EMBL" id="FPLD01000161">
    <property type="protein sequence ID" value="SGZ20155.1"/>
    <property type="molecule type" value="Genomic_DNA"/>
</dbReference>
<reference evidence="4 5" key="1">
    <citation type="submission" date="2016-11" db="EMBL/GenBank/DDBJ databases">
        <authorList>
            <person name="Jaros S."/>
            <person name="Januszkiewicz K."/>
            <person name="Wedrychowicz H."/>
        </authorList>
    </citation>
    <scope>NUCLEOTIDE SEQUENCE [LARGE SCALE GENOMIC DNA]</scope>
    <source>
        <strain evidence="4">NVI 5450</strain>
    </source>
</reference>
<dbReference type="PANTHER" id="PTHR33375:SF1">
    <property type="entry name" value="CHROMOSOME-PARTITIONING PROTEIN PARB-RELATED"/>
    <property type="match status" value="1"/>
</dbReference>
<dbReference type="Gene3D" id="1.10.10.2830">
    <property type="match status" value="1"/>
</dbReference>
<dbReference type="PANTHER" id="PTHR33375">
    <property type="entry name" value="CHROMOSOME-PARTITIONING PROTEIN PARB-RELATED"/>
    <property type="match status" value="1"/>
</dbReference>
<dbReference type="InterPro" id="IPR003115">
    <property type="entry name" value="ParB_N"/>
</dbReference>
<dbReference type="AlphaFoldDB" id="A0A1L0CET4"/>
<dbReference type="Pfam" id="PF02195">
    <property type="entry name" value="ParB_N"/>
    <property type="match status" value="1"/>
</dbReference>
<comment type="similarity">
    <text evidence="1">Belongs to the ParB family.</text>
</comment>
<dbReference type="GO" id="GO:0003677">
    <property type="term" value="F:DNA binding"/>
    <property type="evidence" value="ECO:0007669"/>
    <property type="project" value="InterPro"/>
</dbReference>
<sequence length="296" mass="33005">MGAKNFKSDRLAKKKAKNESLVDLVDESKLVIKKGEQILKMPISEIYSTTQVRTKFPEDKILQIGNSMLKNGQFSPIVVFPEDPKGYKVHQGECRYLGAKAVGLEFIDIVVRGSGDVFTQIAENIHRIKLDPFDISKSLNEVKAEKGLTSKQLADSLGYSESKIKKILPLFNAPDFIKSSCVSGDFRGDVESINYLIKIAKIDEQQAASLIINGANRKELKDILNHLKAPSNIKSDNNKNTAPIETLVTEIFDEDTKISHSDENINTSHSDENINTSYSDENINTSYSDENINTSY</sequence>
<feature type="compositionally biased region" description="Polar residues" evidence="2">
    <location>
        <begin position="264"/>
        <end position="296"/>
    </location>
</feature>
<name>A0A1L0CET4_9GAMM</name>
<dbReference type="RefSeq" id="WP_139291979.1">
    <property type="nucleotide sequence ID" value="NZ_FPLD01000161.1"/>
</dbReference>
<evidence type="ECO:0000259" key="3">
    <source>
        <dbReference type="SMART" id="SM00470"/>
    </source>
</evidence>
<dbReference type="InterPro" id="IPR050336">
    <property type="entry name" value="Chromosome_partition/occlusion"/>
</dbReference>
<dbReference type="InterPro" id="IPR036086">
    <property type="entry name" value="ParB/Sulfiredoxin_sf"/>
</dbReference>
<dbReference type="Proteomes" id="UP000183794">
    <property type="component" value="Unassembled WGS sequence"/>
</dbReference>
<feature type="non-terminal residue" evidence="4">
    <location>
        <position position="296"/>
    </location>
</feature>
<dbReference type="NCBIfam" id="TIGR00180">
    <property type="entry name" value="parB_part"/>
    <property type="match status" value="1"/>
</dbReference>
<organism evidence="4 5">
    <name type="scientific">Moritella viscosa</name>
    <dbReference type="NCBI Taxonomy" id="80854"/>
    <lineage>
        <taxon>Bacteria</taxon>
        <taxon>Pseudomonadati</taxon>
        <taxon>Pseudomonadota</taxon>
        <taxon>Gammaproteobacteria</taxon>
        <taxon>Alteromonadales</taxon>
        <taxon>Moritellaceae</taxon>
        <taxon>Moritella</taxon>
    </lineage>
</organism>
<proteinExistence type="inferred from homology"/>
<evidence type="ECO:0000256" key="1">
    <source>
        <dbReference type="ARBA" id="ARBA00006295"/>
    </source>
</evidence>
<dbReference type="GO" id="GO:0005694">
    <property type="term" value="C:chromosome"/>
    <property type="evidence" value="ECO:0007669"/>
    <property type="project" value="TreeGrafter"/>
</dbReference>
<evidence type="ECO:0000313" key="5">
    <source>
        <dbReference type="Proteomes" id="UP000183794"/>
    </source>
</evidence>
<evidence type="ECO:0000313" key="4">
    <source>
        <dbReference type="EMBL" id="SGZ20155.1"/>
    </source>
</evidence>
<protein>
    <submittedName>
        <fullName evidence="4">Putative chromosome partitioning protein ParB</fullName>
    </submittedName>
</protein>
<dbReference type="Gene3D" id="3.90.1530.30">
    <property type="match status" value="1"/>
</dbReference>
<feature type="domain" description="ParB-like N-terminal" evidence="3">
    <location>
        <begin position="39"/>
        <end position="125"/>
    </location>
</feature>
<dbReference type="SUPFAM" id="SSF109709">
    <property type="entry name" value="KorB DNA-binding domain-like"/>
    <property type="match status" value="1"/>
</dbReference>
<gene>
    <name evidence="4" type="ORF">NVI5450_4840</name>
</gene>
<dbReference type="OrthoDB" id="9796891at2"/>
<dbReference type="GO" id="GO:0007059">
    <property type="term" value="P:chromosome segregation"/>
    <property type="evidence" value="ECO:0007669"/>
    <property type="project" value="TreeGrafter"/>
</dbReference>
<dbReference type="InterPro" id="IPR004437">
    <property type="entry name" value="ParB/RepB/Spo0J"/>
</dbReference>
<dbReference type="SUPFAM" id="SSF110849">
    <property type="entry name" value="ParB/Sulfiredoxin"/>
    <property type="match status" value="1"/>
</dbReference>
<feature type="region of interest" description="Disordered" evidence="2">
    <location>
        <begin position="259"/>
        <end position="296"/>
    </location>
</feature>
<accession>A0A1L0CET4</accession>
<dbReference type="SMART" id="SM00470">
    <property type="entry name" value="ParB"/>
    <property type="match status" value="1"/>
</dbReference>